<dbReference type="GO" id="GO:0004518">
    <property type="term" value="F:nuclease activity"/>
    <property type="evidence" value="ECO:0007669"/>
    <property type="project" value="UniProtKB-KW"/>
</dbReference>
<dbReference type="NCBIfam" id="TIGR00630">
    <property type="entry name" value="uvra"/>
    <property type="match status" value="1"/>
</dbReference>
<dbReference type="GO" id="GO:0005524">
    <property type="term" value="F:ATP binding"/>
    <property type="evidence" value="ECO:0007669"/>
    <property type="project" value="UniProtKB-KW"/>
</dbReference>
<evidence type="ECO:0000256" key="11">
    <source>
        <dbReference type="ARBA" id="ARBA00022881"/>
    </source>
</evidence>
<dbReference type="RefSeq" id="WP_022333100.1">
    <property type="nucleotide sequence ID" value="NZ_JADMQE010000004.1"/>
</dbReference>
<evidence type="ECO:0000313" key="20">
    <source>
        <dbReference type="Proteomes" id="UP000323119"/>
    </source>
</evidence>
<dbReference type="GO" id="GO:0009380">
    <property type="term" value="C:excinuclease repair complex"/>
    <property type="evidence" value="ECO:0007669"/>
    <property type="project" value="InterPro"/>
</dbReference>
<dbReference type="InterPro" id="IPR003439">
    <property type="entry name" value="ABC_transporter-like_ATP-bd"/>
</dbReference>
<evidence type="ECO:0000256" key="1">
    <source>
        <dbReference type="ARBA" id="ARBA00004496"/>
    </source>
</evidence>
<dbReference type="Gene3D" id="1.10.8.280">
    <property type="entry name" value="ABC transporter ATPase domain-like"/>
    <property type="match status" value="1"/>
</dbReference>
<protein>
    <recommendedName>
        <fullName evidence="15">UvrABC system protein A</fullName>
    </recommendedName>
    <alternativeName>
        <fullName evidence="16">Excinuclease ABC subunit A</fullName>
    </alternativeName>
</protein>
<dbReference type="EMBL" id="VVUY01000003">
    <property type="protein sequence ID" value="KAA2562954.1"/>
    <property type="molecule type" value="Genomic_DNA"/>
</dbReference>
<dbReference type="PANTHER" id="PTHR43152">
    <property type="entry name" value="UVRABC SYSTEM PROTEIN A"/>
    <property type="match status" value="1"/>
</dbReference>
<evidence type="ECO:0000259" key="17">
    <source>
        <dbReference type="PROSITE" id="PS50893"/>
    </source>
</evidence>
<proteinExistence type="inferred from homology"/>
<keyword evidence="13" id="KW-0234">DNA repair</keyword>
<reference evidence="19" key="2">
    <citation type="submission" date="2022-06" db="EMBL/GenBank/DDBJ databases">
        <title>Isolation of gut microbiota from human fecal samples.</title>
        <authorList>
            <person name="Pamer E.G."/>
            <person name="Barat B."/>
            <person name="Waligurski E."/>
            <person name="Medina S."/>
            <person name="Paddock L."/>
            <person name="Mostad J."/>
        </authorList>
    </citation>
    <scope>NUCLEOTIDE SEQUENCE</scope>
    <source>
        <strain evidence="19">DFI.6.22</strain>
    </source>
</reference>
<dbReference type="GO" id="GO:0003677">
    <property type="term" value="F:DNA binding"/>
    <property type="evidence" value="ECO:0007669"/>
    <property type="project" value="UniProtKB-KW"/>
</dbReference>
<dbReference type="Pfam" id="PF17760">
    <property type="entry name" value="UvrA_inter"/>
    <property type="match status" value="1"/>
</dbReference>
<sequence length="929" mass="102780">MAHEKSIYIKGARVHNLKNIEVEIPHEKLVVVTGLSGSGKSTLAFDTIFAEGQRRYVESLSAYARQFLGKISKPDVDIITGIAPAIAIEQKVNTRNPRSTVGTTTEIYDYLKLLYARIGHTFSPVSGQEVRCYSVDDVAAYIQQQGEGGRVVIAAPLTLGRGQGIIEKLTLLLSDGLMRVWTKGETRLIEDILPQVDEKTRAEEILVVIDRARIAADDDTQTRMRDSVARAFSYGEGICTVITDKGATEFSSRFEADGIQFEHPSEHLFSFNNPLGACPRCEGYGKVIGIDEDLVIPDKSKTIYEDAVACWRGETMRKWKEQLVENAYKFDFPIHTPFHELTQEQKRMLWRGNEYFHGLDDFFAYIDSERRKIQFRVMKARYTGKTTCPECGGSRLRREALYVKVGGKTVADLVVMPVDELIAFFAGLELDGHDTKTAARILVEIRNRLQYLADVGLGYLTLDRLSSTLSGGESQRINLSTSLGSNLTGSLYILDEPSIGLHPRDTNRLIKVLQQLRDLGNTVIVVEHEEEVIRAADYIVDIGPKAGYNGGEVVFSGTLPQLLKSRKSLTADYLTGRRAIAPPATERGWSNSILIQGARENNLRNIDVRIPLGVMTCITGVSGSGKSSLAKGILYPALRRLLFDTGVKPGDFDGIGGDVQLLRSVEMIDQNPIGKSSRSNPVTYIKAYDEIRKLFADQPYAQHTGLGASSFSFNIAGGRCEECQGEGVIKVSMQFMADVELVCEACGGKRFRDEILEVKYRGKSIYDVLEMTVDDAIAFFGEDKKDPTCKRIVERLKPLQDVGLGYIKLGQSSSTLSGGESQRVKLASFLTKDSAQGGVMFIFDEPTTGLHFHDINKLLAAFNALIERGHTIVIVEHNMDVIKCADWVVDLGPEAGTGGGRVVFEGTPRNLEQCPASYTGKYLRLRTKL</sequence>
<evidence type="ECO:0000256" key="5">
    <source>
        <dbReference type="ARBA" id="ARBA00022741"/>
    </source>
</evidence>
<keyword evidence="9" id="KW-0862">Zinc</keyword>
<dbReference type="GO" id="GO:0006289">
    <property type="term" value="P:nucleotide-excision repair"/>
    <property type="evidence" value="ECO:0007669"/>
    <property type="project" value="InterPro"/>
</dbReference>
<accession>A0A9P3ZKK8</accession>
<evidence type="ECO:0000256" key="16">
    <source>
        <dbReference type="ARBA" id="ARBA00042156"/>
    </source>
</evidence>
<dbReference type="InterPro" id="IPR017871">
    <property type="entry name" value="ABC_transporter-like_CS"/>
</dbReference>
<organism evidence="18 20">
    <name type="scientific">Alistipes onderdonkii</name>
    <dbReference type="NCBI Taxonomy" id="328813"/>
    <lineage>
        <taxon>Bacteria</taxon>
        <taxon>Pseudomonadati</taxon>
        <taxon>Bacteroidota</taxon>
        <taxon>Bacteroidia</taxon>
        <taxon>Bacteroidales</taxon>
        <taxon>Rikenellaceae</taxon>
        <taxon>Alistipes</taxon>
    </lineage>
</organism>
<keyword evidence="2" id="KW-0963">Cytoplasm</keyword>
<evidence type="ECO:0000256" key="12">
    <source>
        <dbReference type="ARBA" id="ARBA00023125"/>
    </source>
</evidence>
<name>A0A9P3ZKK8_9BACT</name>
<dbReference type="InterPro" id="IPR027417">
    <property type="entry name" value="P-loop_NTPase"/>
</dbReference>
<keyword evidence="7" id="KW-0228">DNA excision</keyword>
<dbReference type="Proteomes" id="UP000323119">
    <property type="component" value="Unassembled WGS sequence"/>
</dbReference>
<keyword evidence="6" id="KW-0227">DNA damage</keyword>
<dbReference type="AlphaFoldDB" id="A0A9P3ZKK8"/>
<dbReference type="InterPro" id="IPR004602">
    <property type="entry name" value="UvrA"/>
</dbReference>
<keyword evidence="10" id="KW-0067">ATP-binding</keyword>
<evidence type="ECO:0000256" key="3">
    <source>
        <dbReference type="ARBA" id="ARBA00022723"/>
    </source>
</evidence>
<dbReference type="InterPro" id="IPR013815">
    <property type="entry name" value="ATP_grasp_subdomain_1"/>
</dbReference>
<dbReference type="Gene3D" id="3.40.50.300">
    <property type="entry name" value="P-loop containing nucleotide triphosphate hydrolases"/>
    <property type="match status" value="2"/>
</dbReference>
<keyword evidence="3" id="KW-0479">Metal-binding</keyword>
<evidence type="ECO:0000256" key="7">
    <source>
        <dbReference type="ARBA" id="ARBA00022769"/>
    </source>
</evidence>
<dbReference type="PROSITE" id="PS50893">
    <property type="entry name" value="ABC_TRANSPORTER_2"/>
    <property type="match status" value="1"/>
</dbReference>
<gene>
    <name evidence="18" type="primary">uvrA</name>
    <name evidence="18" type="ORF">F2S36_03900</name>
    <name evidence="19" type="ORF">NE651_10280</name>
</gene>
<dbReference type="SUPFAM" id="SSF52540">
    <property type="entry name" value="P-loop containing nucleoside triphosphate hydrolases"/>
    <property type="match status" value="3"/>
</dbReference>
<dbReference type="InterPro" id="IPR041102">
    <property type="entry name" value="UvrA_inter"/>
</dbReference>
<dbReference type="Proteomes" id="UP001205035">
    <property type="component" value="Unassembled WGS sequence"/>
</dbReference>
<dbReference type="Gene3D" id="3.30.1490.20">
    <property type="entry name" value="ATP-grasp fold, A domain"/>
    <property type="match status" value="1"/>
</dbReference>
<keyword evidence="4" id="KW-0677">Repeat</keyword>
<evidence type="ECO:0000256" key="9">
    <source>
        <dbReference type="ARBA" id="ARBA00022833"/>
    </source>
</evidence>
<dbReference type="Gene3D" id="1.20.1580.10">
    <property type="entry name" value="ABC transporter ATPase like domain"/>
    <property type="match status" value="2"/>
</dbReference>
<dbReference type="EMBL" id="JANGBQ010000014">
    <property type="protein sequence ID" value="MCQ5083275.1"/>
    <property type="molecule type" value="Genomic_DNA"/>
</dbReference>
<keyword evidence="8" id="KW-0863">Zinc-finger</keyword>
<evidence type="ECO:0000256" key="13">
    <source>
        <dbReference type="ARBA" id="ARBA00023204"/>
    </source>
</evidence>
<keyword evidence="12" id="KW-0238">DNA-binding</keyword>
<dbReference type="InterPro" id="IPR041552">
    <property type="entry name" value="UvrA_DNA-bd"/>
</dbReference>
<dbReference type="Pfam" id="PF17755">
    <property type="entry name" value="UvrA_DNA-bind"/>
    <property type="match status" value="1"/>
</dbReference>
<comment type="caution">
    <text evidence="18">The sequence shown here is derived from an EMBL/GenBank/DDBJ whole genome shotgun (WGS) entry which is preliminary data.</text>
</comment>
<evidence type="ECO:0000256" key="6">
    <source>
        <dbReference type="ARBA" id="ARBA00022763"/>
    </source>
</evidence>
<evidence type="ECO:0000256" key="4">
    <source>
        <dbReference type="ARBA" id="ARBA00022737"/>
    </source>
</evidence>
<dbReference type="GO" id="GO:0008270">
    <property type="term" value="F:zinc ion binding"/>
    <property type="evidence" value="ECO:0007669"/>
    <property type="project" value="UniProtKB-KW"/>
</dbReference>
<evidence type="ECO:0000256" key="15">
    <source>
        <dbReference type="ARBA" id="ARBA00039316"/>
    </source>
</evidence>
<evidence type="ECO:0000313" key="18">
    <source>
        <dbReference type="EMBL" id="KAA2562954.1"/>
    </source>
</evidence>
<dbReference type="GO" id="GO:0016887">
    <property type="term" value="F:ATP hydrolysis activity"/>
    <property type="evidence" value="ECO:0007669"/>
    <property type="project" value="InterPro"/>
</dbReference>
<keyword evidence="11" id="KW-0267">Excision nuclease</keyword>
<comment type="subcellular location">
    <subcellularLocation>
        <location evidence="1">Cytoplasm</location>
    </subcellularLocation>
</comment>
<dbReference type="PROSITE" id="PS00211">
    <property type="entry name" value="ABC_TRANSPORTER_1"/>
    <property type="match status" value="2"/>
</dbReference>
<evidence type="ECO:0000256" key="14">
    <source>
        <dbReference type="ARBA" id="ARBA00038000"/>
    </source>
</evidence>
<comment type="similarity">
    <text evidence="14">Belongs to the ABC transporter superfamily. UvrA family.</text>
</comment>
<feature type="domain" description="ABC transporter" evidence="17">
    <location>
        <begin position="588"/>
        <end position="924"/>
    </location>
</feature>
<dbReference type="GO" id="GO:0005737">
    <property type="term" value="C:cytoplasm"/>
    <property type="evidence" value="ECO:0007669"/>
    <property type="project" value="UniProtKB-SubCell"/>
</dbReference>
<evidence type="ECO:0000256" key="10">
    <source>
        <dbReference type="ARBA" id="ARBA00022840"/>
    </source>
</evidence>
<reference evidence="18 20" key="1">
    <citation type="journal article" date="2019" name="Nat. Med.">
        <title>A library of human gut bacterial isolates paired with longitudinal multiomics data enables mechanistic microbiome research.</title>
        <authorList>
            <person name="Poyet M."/>
            <person name="Groussin M."/>
            <person name="Gibbons S.M."/>
            <person name="Avila-Pacheco J."/>
            <person name="Jiang X."/>
            <person name="Kearney S.M."/>
            <person name="Perrotta A.R."/>
            <person name="Berdy B."/>
            <person name="Zhao S."/>
            <person name="Lieberman T.D."/>
            <person name="Swanson P.K."/>
            <person name="Smith M."/>
            <person name="Roesemann S."/>
            <person name="Alexander J.E."/>
            <person name="Rich S.A."/>
            <person name="Livny J."/>
            <person name="Vlamakis H."/>
            <person name="Clish C."/>
            <person name="Bullock K."/>
            <person name="Deik A."/>
            <person name="Scott J."/>
            <person name="Pierce K.A."/>
            <person name="Xavier R.J."/>
            <person name="Alm E.J."/>
        </authorList>
    </citation>
    <scope>NUCLEOTIDE SEQUENCE [LARGE SCALE GENOMIC DNA]</scope>
    <source>
        <strain evidence="18 20">BIOML-A204</strain>
    </source>
</reference>
<evidence type="ECO:0000256" key="8">
    <source>
        <dbReference type="ARBA" id="ARBA00022771"/>
    </source>
</evidence>
<evidence type="ECO:0000256" key="2">
    <source>
        <dbReference type="ARBA" id="ARBA00022490"/>
    </source>
</evidence>
<keyword evidence="5" id="KW-0547">Nucleotide-binding</keyword>
<dbReference type="PANTHER" id="PTHR43152:SF3">
    <property type="entry name" value="UVRABC SYSTEM PROTEIN A"/>
    <property type="match status" value="1"/>
</dbReference>
<evidence type="ECO:0000313" key="19">
    <source>
        <dbReference type="EMBL" id="MCQ5083275.1"/>
    </source>
</evidence>